<accession>A0ABX0J1Z0</accession>
<comment type="caution">
    <text evidence="10">The sequence shown here is derived from an EMBL/GenBank/DDBJ whole genome shotgun (WGS) entry which is preliminary data.</text>
</comment>
<keyword evidence="11" id="KW-1185">Reference proteome</keyword>
<dbReference type="InterPro" id="IPR029039">
    <property type="entry name" value="Flavoprotein-like_sf"/>
</dbReference>
<dbReference type="NCBIfam" id="NF005246">
    <property type="entry name" value="PRK06756.1"/>
    <property type="match status" value="1"/>
</dbReference>
<gene>
    <name evidence="10" type="ORF">G9U52_03530</name>
</gene>
<dbReference type="EMBL" id="JAAOIW010000001">
    <property type="protein sequence ID" value="NHN28902.1"/>
    <property type="molecule type" value="Genomic_DNA"/>
</dbReference>
<keyword evidence="6 8" id="KW-0288">FMN</keyword>
<feature type="domain" description="Flavodoxin-like" evidence="9">
    <location>
        <begin position="4"/>
        <end position="143"/>
    </location>
</feature>
<evidence type="ECO:0000256" key="5">
    <source>
        <dbReference type="ARBA" id="ARBA00022630"/>
    </source>
</evidence>
<dbReference type="NCBIfam" id="TIGR01753">
    <property type="entry name" value="flav_short"/>
    <property type="match status" value="1"/>
</dbReference>
<keyword evidence="7 8" id="KW-0249">Electron transport</keyword>
<keyword evidence="4 8" id="KW-0813">Transport</keyword>
<evidence type="ECO:0000256" key="8">
    <source>
        <dbReference type="RuleBase" id="RU367037"/>
    </source>
</evidence>
<dbReference type="PANTHER" id="PTHR42809:SF1">
    <property type="entry name" value="FLAVODOXIN 1"/>
    <property type="match status" value="1"/>
</dbReference>
<dbReference type="InterPro" id="IPR010087">
    <property type="entry name" value="Flav_short"/>
</dbReference>
<evidence type="ECO:0000259" key="9">
    <source>
        <dbReference type="PROSITE" id="PS50902"/>
    </source>
</evidence>
<evidence type="ECO:0000256" key="4">
    <source>
        <dbReference type="ARBA" id="ARBA00022448"/>
    </source>
</evidence>
<comment type="similarity">
    <text evidence="3 8">Belongs to the flavodoxin family.</text>
</comment>
<proteinExistence type="inferred from homology"/>
<dbReference type="InterPro" id="IPR050619">
    <property type="entry name" value="Flavodoxin"/>
</dbReference>
<evidence type="ECO:0000256" key="7">
    <source>
        <dbReference type="ARBA" id="ARBA00022982"/>
    </source>
</evidence>
<dbReference type="RefSeq" id="WP_166146200.1">
    <property type="nucleotide sequence ID" value="NZ_JAAOIW010000001.1"/>
</dbReference>
<protein>
    <recommendedName>
        <fullName evidence="8">Flavodoxin</fullName>
    </recommendedName>
</protein>
<evidence type="ECO:0000256" key="1">
    <source>
        <dbReference type="ARBA" id="ARBA00001917"/>
    </source>
</evidence>
<dbReference type="Pfam" id="PF00258">
    <property type="entry name" value="Flavodoxin_1"/>
    <property type="match status" value="1"/>
</dbReference>
<comment type="function">
    <text evidence="2 8">Low-potential electron donor to a number of redox enzymes.</text>
</comment>
<organism evidence="10 11">
    <name type="scientific">Paenibacillus agricola</name>
    <dbReference type="NCBI Taxonomy" id="2716264"/>
    <lineage>
        <taxon>Bacteria</taxon>
        <taxon>Bacillati</taxon>
        <taxon>Bacillota</taxon>
        <taxon>Bacilli</taxon>
        <taxon>Bacillales</taxon>
        <taxon>Paenibacillaceae</taxon>
        <taxon>Paenibacillus</taxon>
    </lineage>
</organism>
<evidence type="ECO:0000256" key="6">
    <source>
        <dbReference type="ARBA" id="ARBA00022643"/>
    </source>
</evidence>
<dbReference type="SUPFAM" id="SSF52218">
    <property type="entry name" value="Flavoproteins"/>
    <property type="match status" value="1"/>
</dbReference>
<dbReference type="NCBIfam" id="NF005216">
    <property type="entry name" value="PRK06703.1"/>
    <property type="match status" value="1"/>
</dbReference>
<evidence type="ECO:0000313" key="10">
    <source>
        <dbReference type="EMBL" id="NHN28902.1"/>
    </source>
</evidence>
<dbReference type="Proteomes" id="UP001165962">
    <property type="component" value="Unassembled WGS sequence"/>
</dbReference>
<name>A0ABX0J1Z0_9BACL</name>
<dbReference type="PANTHER" id="PTHR42809">
    <property type="entry name" value="FLAVODOXIN 2"/>
    <property type="match status" value="1"/>
</dbReference>
<dbReference type="InterPro" id="IPR008254">
    <property type="entry name" value="Flavodoxin/NO_synth"/>
</dbReference>
<evidence type="ECO:0000313" key="11">
    <source>
        <dbReference type="Proteomes" id="UP001165962"/>
    </source>
</evidence>
<evidence type="ECO:0000256" key="2">
    <source>
        <dbReference type="ARBA" id="ARBA00003297"/>
    </source>
</evidence>
<evidence type="ECO:0000256" key="3">
    <source>
        <dbReference type="ARBA" id="ARBA00005267"/>
    </source>
</evidence>
<comment type="cofactor">
    <cofactor evidence="1 8">
        <name>FMN</name>
        <dbReference type="ChEBI" id="CHEBI:58210"/>
    </cofactor>
</comment>
<dbReference type="Gene3D" id="3.40.50.360">
    <property type="match status" value="1"/>
</dbReference>
<reference evidence="10" key="1">
    <citation type="submission" date="2020-03" db="EMBL/GenBank/DDBJ databases">
        <title>Draft sequencing of Paenibacilllus sp. S3N08.</title>
        <authorList>
            <person name="Kim D.-U."/>
        </authorList>
    </citation>
    <scope>NUCLEOTIDE SEQUENCE</scope>
    <source>
        <strain evidence="10">S3N08</strain>
    </source>
</reference>
<dbReference type="PROSITE" id="PS50902">
    <property type="entry name" value="FLAVODOXIN_LIKE"/>
    <property type="match status" value="1"/>
</dbReference>
<keyword evidence="5 8" id="KW-0285">Flavoprotein</keyword>
<sequence length="152" mass="16512">MSKILMVFTSLTGNTRDMADAIAEGIQSEHVELEIKEVMYASGDDLLNYDGIVLGAYTWGDGDLPDEFLDFFDEMCEVQLDGQKAIVFGSCDSSYPVYGGAVDQLVAKLTEIGAEVVAEGLKIEMSPSKSELEQCQEFGAAFARQFVGVEQA</sequence>